<dbReference type="PANTHER" id="PTHR35526:SF3">
    <property type="entry name" value="ANTI-SIGMA-F FACTOR RSBW"/>
    <property type="match status" value="1"/>
</dbReference>
<keyword evidence="1" id="KW-0808">Transferase</keyword>
<evidence type="ECO:0000256" key="1">
    <source>
        <dbReference type="ARBA" id="ARBA00022527"/>
    </source>
</evidence>
<evidence type="ECO:0000313" key="3">
    <source>
        <dbReference type="EMBL" id="MFC5913960.1"/>
    </source>
</evidence>
<name>A0ABW1GJG1_9ACTN</name>
<dbReference type="EMBL" id="JBHSPU010000011">
    <property type="protein sequence ID" value="MFC5913960.1"/>
    <property type="molecule type" value="Genomic_DNA"/>
</dbReference>
<keyword evidence="4" id="KW-1185">Reference proteome</keyword>
<comment type="caution">
    <text evidence="3">The sequence shown here is derived from an EMBL/GenBank/DDBJ whole genome shotgun (WGS) entry which is preliminary data.</text>
</comment>
<dbReference type="RefSeq" id="WP_344507695.1">
    <property type="nucleotide sequence ID" value="NZ_BAAATU010000003.1"/>
</dbReference>
<keyword evidence="3" id="KW-0547">Nucleotide-binding</keyword>
<dbReference type="CDD" id="cd16936">
    <property type="entry name" value="HATPase_RsbW-like"/>
    <property type="match status" value="1"/>
</dbReference>
<dbReference type="InterPro" id="IPR050267">
    <property type="entry name" value="Anti-sigma-factor_SerPK"/>
</dbReference>
<dbReference type="PANTHER" id="PTHR35526">
    <property type="entry name" value="ANTI-SIGMA-F FACTOR RSBW-RELATED"/>
    <property type="match status" value="1"/>
</dbReference>
<evidence type="ECO:0000259" key="2">
    <source>
        <dbReference type="Pfam" id="PF13581"/>
    </source>
</evidence>
<feature type="domain" description="Histidine kinase/HSP90-like ATPase" evidence="2">
    <location>
        <begin position="17"/>
        <end position="128"/>
    </location>
</feature>
<dbReference type="SUPFAM" id="SSF55874">
    <property type="entry name" value="ATPase domain of HSP90 chaperone/DNA topoisomerase II/histidine kinase"/>
    <property type="match status" value="1"/>
</dbReference>
<sequence>MAAPNEVTFRLSRCRSSVPKARAVLRAKLGEWRAGQAAAEESELVLSGLVSNALRVPVPGDRLVGVRIECRGRGELLRLEVSDAGEGRPEVRRPGELDKGGRGLLLVETLAHRWGVDERRAGIGKTVWAELLAPGIGPAPVEVEIAAVTVRPGQCVRAWGAWHTVRAVRSEWYASGGLAIVIVLDDGGPALRLDAADPLTVRAAEPARSRVQIRGESGDLIVKALWKRFSQRQSHRARPRSLGTLMQMVGGELVVISRAGEPVERALRPRPKVRRQGRGSLRGRIRIPANFDDAPASVAEALGMR</sequence>
<keyword evidence="1" id="KW-0723">Serine/threonine-protein kinase</keyword>
<reference evidence="4" key="1">
    <citation type="journal article" date="2019" name="Int. J. Syst. Evol. Microbiol.">
        <title>The Global Catalogue of Microorganisms (GCM) 10K type strain sequencing project: providing services to taxonomists for standard genome sequencing and annotation.</title>
        <authorList>
            <consortium name="The Broad Institute Genomics Platform"/>
            <consortium name="The Broad Institute Genome Sequencing Center for Infectious Disease"/>
            <person name="Wu L."/>
            <person name="Ma J."/>
        </authorList>
    </citation>
    <scope>NUCLEOTIDE SEQUENCE [LARGE SCALE GENOMIC DNA]</scope>
    <source>
        <strain evidence="4">JCM 4147</strain>
    </source>
</reference>
<organism evidence="3 4">
    <name type="scientific">Streptomyces pulveraceus</name>
    <dbReference type="NCBI Taxonomy" id="68258"/>
    <lineage>
        <taxon>Bacteria</taxon>
        <taxon>Bacillati</taxon>
        <taxon>Actinomycetota</taxon>
        <taxon>Actinomycetes</taxon>
        <taxon>Kitasatosporales</taxon>
        <taxon>Streptomycetaceae</taxon>
        <taxon>Streptomyces</taxon>
    </lineage>
</organism>
<dbReference type="GO" id="GO:0005524">
    <property type="term" value="F:ATP binding"/>
    <property type="evidence" value="ECO:0007669"/>
    <property type="project" value="UniProtKB-KW"/>
</dbReference>
<proteinExistence type="predicted"/>
<gene>
    <name evidence="3" type="ORF">ACFP1B_11040</name>
</gene>
<dbReference type="InterPro" id="IPR003594">
    <property type="entry name" value="HATPase_dom"/>
</dbReference>
<dbReference type="Proteomes" id="UP001596200">
    <property type="component" value="Unassembled WGS sequence"/>
</dbReference>
<dbReference type="Gene3D" id="3.30.565.10">
    <property type="entry name" value="Histidine kinase-like ATPase, C-terminal domain"/>
    <property type="match status" value="1"/>
</dbReference>
<accession>A0ABW1GJG1</accession>
<dbReference type="InterPro" id="IPR036890">
    <property type="entry name" value="HATPase_C_sf"/>
</dbReference>
<dbReference type="Pfam" id="PF13581">
    <property type="entry name" value="HATPase_c_2"/>
    <property type="match status" value="1"/>
</dbReference>
<keyword evidence="1" id="KW-0418">Kinase</keyword>
<evidence type="ECO:0000313" key="4">
    <source>
        <dbReference type="Proteomes" id="UP001596200"/>
    </source>
</evidence>
<protein>
    <submittedName>
        <fullName evidence="3">ATP-binding protein</fullName>
    </submittedName>
</protein>
<keyword evidence="3" id="KW-0067">ATP-binding</keyword>